<evidence type="ECO:0000259" key="1">
    <source>
        <dbReference type="Pfam" id="PF20266"/>
    </source>
</evidence>
<feature type="domain" description="Mab-21-like HhH/H2TH-like" evidence="1">
    <location>
        <begin position="307"/>
        <end position="387"/>
    </location>
</feature>
<dbReference type="SMART" id="SM01265">
    <property type="entry name" value="Mab-21"/>
    <property type="match status" value="1"/>
</dbReference>
<sequence length="504" mass="57941">MCTCSGLKMTDGGTDRSMSATGMFPIHSSLYSQHVQNHVERVSVKVCHIMTLLGYGEEIRRRRIEKFRECDVLWNADSINRHLITVSSKAEGLMLWNAESINRHLITVGSKAEGLTSWRESDYDHLHVLNKVLCVETGVHLNIIPDDLEVCRMDTRDVYPGHCKILLLPDRLNSTRTNVFNNVVCCDKQGNNMISSGLFLDKMSKFRGEGVGPLKRAGPSLPRSDEKGLKVDQVFAVNCLCPSILQRWAQRPRLWPPAEVVKKVVSLGSVVTAVGFKGSKNNEFEWRICFNMGETELVHNLNITQAKVYVILKMIVKEVLKPNNKEITTFVMKNIILWQAERNSPSLFQEKKLIYWLHDALGKLLTAISSTQLSYYMIPERNLMAACGLQAEQKRKWVEDITNMMEEGPSVILRLPRIRQAVICYPQPMLWFSRRRMEAEILILEWMRRDLQCRCENGRYDIDDIILVEIDRRQDEIAKEVYDRMSVEGSAVNTVNDVYFRLLM</sequence>
<dbReference type="Proteomes" id="UP000828390">
    <property type="component" value="Unassembled WGS sequence"/>
</dbReference>
<comment type="caution">
    <text evidence="2">The sequence shown here is derived from an EMBL/GenBank/DDBJ whole genome shotgun (WGS) entry which is preliminary data.</text>
</comment>
<evidence type="ECO:0000313" key="2">
    <source>
        <dbReference type="EMBL" id="KAH3734215.1"/>
    </source>
</evidence>
<gene>
    <name evidence="2" type="ORF">DPMN_040655</name>
</gene>
<dbReference type="PANTHER" id="PTHR10656:SF69">
    <property type="entry name" value="MAB-21-LIKE HHH_H2TH-LIKE DOMAIN-CONTAINING PROTEIN"/>
    <property type="match status" value="1"/>
</dbReference>
<dbReference type="InterPro" id="IPR024810">
    <property type="entry name" value="MAB21L/cGLR"/>
</dbReference>
<keyword evidence="3" id="KW-1185">Reference proteome</keyword>
<dbReference type="PANTHER" id="PTHR10656">
    <property type="entry name" value="CELL FATE DETERMINING PROTEIN MAB21-RELATED"/>
    <property type="match status" value="1"/>
</dbReference>
<dbReference type="EMBL" id="JAIWYP010000011">
    <property type="protein sequence ID" value="KAH3734215.1"/>
    <property type="molecule type" value="Genomic_DNA"/>
</dbReference>
<evidence type="ECO:0000313" key="3">
    <source>
        <dbReference type="Proteomes" id="UP000828390"/>
    </source>
</evidence>
<reference evidence="2" key="1">
    <citation type="journal article" date="2019" name="bioRxiv">
        <title>The Genome of the Zebra Mussel, Dreissena polymorpha: A Resource for Invasive Species Research.</title>
        <authorList>
            <person name="McCartney M.A."/>
            <person name="Auch B."/>
            <person name="Kono T."/>
            <person name="Mallez S."/>
            <person name="Zhang Y."/>
            <person name="Obille A."/>
            <person name="Becker A."/>
            <person name="Abrahante J.E."/>
            <person name="Garbe J."/>
            <person name="Badalamenti J.P."/>
            <person name="Herman A."/>
            <person name="Mangelson H."/>
            <person name="Liachko I."/>
            <person name="Sullivan S."/>
            <person name="Sone E.D."/>
            <person name="Koren S."/>
            <person name="Silverstein K.A.T."/>
            <person name="Beckman K.B."/>
            <person name="Gohl D.M."/>
        </authorList>
    </citation>
    <scope>NUCLEOTIDE SEQUENCE</scope>
    <source>
        <strain evidence="2">Duluth1</strain>
        <tissue evidence="2">Whole animal</tissue>
    </source>
</reference>
<dbReference type="InterPro" id="IPR046906">
    <property type="entry name" value="Mab-21_HhH/H2TH-like"/>
</dbReference>
<name>A0A9D4HTA8_DREPO</name>
<protein>
    <recommendedName>
        <fullName evidence="1">Mab-21-like HhH/H2TH-like domain-containing protein</fullName>
    </recommendedName>
</protein>
<dbReference type="AlphaFoldDB" id="A0A9D4HTA8"/>
<dbReference type="Pfam" id="PF20266">
    <property type="entry name" value="Mab-21_C"/>
    <property type="match status" value="1"/>
</dbReference>
<accession>A0A9D4HTA8</accession>
<dbReference type="Gene3D" id="1.10.1410.40">
    <property type="match status" value="1"/>
</dbReference>
<reference evidence="2" key="2">
    <citation type="submission" date="2020-11" db="EMBL/GenBank/DDBJ databases">
        <authorList>
            <person name="McCartney M.A."/>
            <person name="Auch B."/>
            <person name="Kono T."/>
            <person name="Mallez S."/>
            <person name="Becker A."/>
            <person name="Gohl D.M."/>
            <person name="Silverstein K.A.T."/>
            <person name="Koren S."/>
            <person name="Bechman K.B."/>
            <person name="Herman A."/>
            <person name="Abrahante J.E."/>
            <person name="Garbe J."/>
        </authorList>
    </citation>
    <scope>NUCLEOTIDE SEQUENCE</scope>
    <source>
        <strain evidence="2">Duluth1</strain>
        <tissue evidence="2">Whole animal</tissue>
    </source>
</reference>
<organism evidence="2 3">
    <name type="scientific">Dreissena polymorpha</name>
    <name type="common">Zebra mussel</name>
    <name type="synonym">Mytilus polymorpha</name>
    <dbReference type="NCBI Taxonomy" id="45954"/>
    <lineage>
        <taxon>Eukaryota</taxon>
        <taxon>Metazoa</taxon>
        <taxon>Spiralia</taxon>
        <taxon>Lophotrochozoa</taxon>
        <taxon>Mollusca</taxon>
        <taxon>Bivalvia</taxon>
        <taxon>Autobranchia</taxon>
        <taxon>Heteroconchia</taxon>
        <taxon>Euheterodonta</taxon>
        <taxon>Imparidentia</taxon>
        <taxon>Neoheterodontei</taxon>
        <taxon>Myida</taxon>
        <taxon>Dreissenoidea</taxon>
        <taxon>Dreissenidae</taxon>
        <taxon>Dreissena</taxon>
    </lineage>
</organism>
<proteinExistence type="predicted"/>